<dbReference type="PANTHER" id="PTHR12875">
    <property type="entry name" value="GOLGI TO ER TRAFFIC PROTEIN 4 HOMOLOG"/>
    <property type="match status" value="1"/>
</dbReference>
<evidence type="ECO:0000256" key="1">
    <source>
        <dbReference type="ARBA" id="ARBA00005351"/>
    </source>
</evidence>
<accession>A0A843VM56</accession>
<proteinExistence type="inferred from homology"/>
<dbReference type="OrthoDB" id="10252405at2759"/>
<evidence type="ECO:0000313" key="5">
    <source>
        <dbReference type="Proteomes" id="UP000652761"/>
    </source>
</evidence>
<dbReference type="AlphaFoldDB" id="A0A843VM56"/>
<dbReference type="Gene3D" id="1.25.40.10">
    <property type="entry name" value="Tetratricopeptide repeat domain"/>
    <property type="match status" value="1"/>
</dbReference>
<feature type="non-terminal residue" evidence="4">
    <location>
        <position position="1"/>
    </location>
</feature>
<dbReference type="PANTHER" id="PTHR12875:SF0">
    <property type="entry name" value="GOLGI TO ER TRAFFIC PROTEIN 4 HOMOLOG"/>
    <property type="match status" value="1"/>
</dbReference>
<comment type="similarity">
    <text evidence="1">Belongs to the GET4 family.</text>
</comment>
<evidence type="ECO:0000313" key="4">
    <source>
        <dbReference type="EMBL" id="MQL93333.1"/>
    </source>
</evidence>
<dbReference type="GO" id="GO:0045048">
    <property type="term" value="P:protein insertion into ER membrane"/>
    <property type="evidence" value="ECO:0007669"/>
    <property type="project" value="InterPro"/>
</dbReference>
<feature type="region of interest" description="Disordered" evidence="3">
    <location>
        <begin position="36"/>
        <end position="59"/>
    </location>
</feature>
<dbReference type="Proteomes" id="UP000652761">
    <property type="component" value="Unassembled WGS sequence"/>
</dbReference>
<organism evidence="4 5">
    <name type="scientific">Colocasia esculenta</name>
    <name type="common">Wild taro</name>
    <name type="synonym">Arum esculentum</name>
    <dbReference type="NCBI Taxonomy" id="4460"/>
    <lineage>
        <taxon>Eukaryota</taxon>
        <taxon>Viridiplantae</taxon>
        <taxon>Streptophyta</taxon>
        <taxon>Embryophyta</taxon>
        <taxon>Tracheophyta</taxon>
        <taxon>Spermatophyta</taxon>
        <taxon>Magnoliopsida</taxon>
        <taxon>Liliopsida</taxon>
        <taxon>Araceae</taxon>
        <taxon>Aroideae</taxon>
        <taxon>Colocasieae</taxon>
        <taxon>Colocasia</taxon>
    </lineage>
</organism>
<keyword evidence="5" id="KW-1185">Reference proteome</keyword>
<feature type="coiled-coil region" evidence="2">
    <location>
        <begin position="317"/>
        <end position="344"/>
    </location>
</feature>
<feature type="compositionally biased region" description="Basic and acidic residues" evidence="3">
    <location>
        <begin position="39"/>
        <end position="58"/>
    </location>
</feature>
<evidence type="ECO:0008006" key="6">
    <source>
        <dbReference type="Google" id="ProtNLM"/>
    </source>
</evidence>
<dbReference type="InterPro" id="IPR011990">
    <property type="entry name" value="TPR-like_helical_dom_sf"/>
</dbReference>
<dbReference type="GO" id="GO:0005829">
    <property type="term" value="C:cytosol"/>
    <property type="evidence" value="ECO:0007669"/>
    <property type="project" value="TreeGrafter"/>
</dbReference>
<gene>
    <name evidence="4" type="ORF">Taro_025977</name>
</gene>
<name>A0A843VM56_COLES</name>
<dbReference type="Pfam" id="PF04190">
    <property type="entry name" value="GET4"/>
    <property type="match status" value="2"/>
</dbReference>
<comment type="caution">
    <text evidence="4">The sequence shown here is derived from an EMBL/GenBank/DDBJ whole genome shotgun (WGS) entry which is preliminary data.</text>
</comment>
<keyword evidence="2" id="KW-0175">Coiled coil</keyword>
<evidence type="ECO:0000256" key="3">
    <source>
        <dbReference type="SAM" id="MobiDB-lite"/>
    </source>
</evidence>
<sequence length="423" mass="47744">LLIIRILGLGGWIRSEDYKRSPESFASRLVARTANPRFRGREERGERGVQRDEKMSRERGRRAVLLPPQETIDKLEKMANAGNFYEAQQMYKSITARYAAAERYDDTLDILQSGASVQLKNGQVICGAELAVLFVETLVKGKIPCSEETLGRCGGGDLNLAPKGLLKTLHPLVEFDGLGEMVGIESVSFLGARWREELGYDRIRKIYMEFPQISMPQQLGDDDDMQKLSEALVAAKTRVESCSSFLKAAIKWSAEFGPHKYGSPEIHVMLAEYIYSQSPELDMSKVSICFVRGNNPEKFASTLVNFMGKCYPGEDDLAIARAVLMDANKLMDELKRQLQLNQLDLPDSDLMQFIGYLLQTLERDALPLFRILRQKYKPSIDRESLFDELLDEIAEKYFGVRRRGGLQGMFGDIFKMMGGEAMA</sequence>
<reference evidence="4" key="1">
    <citation type="submission" date="2017-07" db="EMBL/GenBank/DDBJ databases">
        <title>Taro Niue Genome Assembly and Annotation.</title>
        <authorList>
            <person name="Atibalentja N."/>
            <person name="Keating K."/>
            <person name="Fields C.J."/>
        </authorList>
    </citation>
    <scope>NUCLEOTIDE SEQUENCE</scope>
    <source>
        <strain evidence="4">Niue_2</strain>
        <tissue evidence="4">Leaf</tissue>
    </source>
</reference>
<dbReference type="EMBL" id="NMUH01001549">
    <property type="protein sequence ID" value="MQL93333.1"/>
    <property type="molecule type" value="Genomic_DNA"/>
</dbReference>
<protein>
    <recommendedName>
        <fullName evidence="6">Golgi to ER traffic protein 4</fullName>
    </recommendedName>
</protein>
<dbReference type="InterPro" id="IPR007317">
    <property type="entry name" value="GET4"/>
</dbReference>
<evidence type="ECO:0000256" key="2">
    <source>
        <dbReference type="SAM" id="Coils"/>
    </source>
</evidence>